<feature type="region of interest" description="Disordered" evidence="3">
    <location>
        <begin position="448"/>
        <end position="471"/>
    </location>
</feature>
<feature type="coiled-coil region" evidence="2">
    <location>
        <begin position="367"/>
        <end position="415"/>
    </location>
</feature>
<dbReference type="PROSITE" id="PS50222">
    <property type="entry name" value="EF_HAND_2"/>
    <property type="match status" value="1"/>
</dbReference>
<keyword evidence="2" id="KW-0175">Coiled coil</keyword>
<dbReference type="InterPro" id="IPR011992">
    <property type="entry name" value="EF-hand-dom_pair"/>
</dbReference>
<dbReference type="PANTHER" id="PTHR14907">
    <property type="entry name" value="FI14130P"/>
    <property type="match status" value="1"/>
</dbReference>
<keyword evidence="6" id="KW-1185">Reference proteome</keyword>
<dbReference type="InterPro" id="IPR026828">
    <property type="entry name" value="SAPC2_1/2"/>
</dbReference>
<feature type="domain" description="EF-hand" evidence="4">
    <location>
        <begin position="18"/>
        <end position="53"/>
    </location>
</feature>
<organism evidence="5 6">
    <name type="scientific">Tigriopus californicus</name>
    <name type="common">Marine copepod</name>
    <dbReference type="NCBI Taxonomy" id="6832"/>
    <lineage>
        <taxon>Eukaryota</taxon>
        <taxon>Metazoa</taxon>
        <taxon>Ecdysozoa</taxon>
        <taxon>Arthropoda</taxon>
        <taxon>Crustacea</taxon>
        <taxon>Multicrustacea</taxon>
        <taxon>Hexanauplia</taxon>
        <taxon>Copepoda</taxon>
        <taxon>Harpacticoida</taxon>
        <taxon>Harpacticidae</taxon>
        <taxon>Tigriopus</taxon>
    </lineage>
</organism>
<dbReference type="InterPro" id="IPR018247">
    <property type="entry name" value="EF_Hand_1_Ca_BS"/>
</dbReference>
<feature type="region of interest" description="Disordered" evidence="3">
    <location>
        <begin position="103"/>
        <end position="260"/>
    </location>
</feature>
<dbReference type="Proteomes" id="UP000318571">
    <property type="component" value="Chromosome 10"/>
</dbReference>
<dbReference type="AlphaFoldDB" id="A0A553ND06"/>
<feature type="compositionally biased region" description="Basic and acidic residues" evidence="3">
    <location>
        <begin position="104"/>
        <end position="118"/>
    </location>
</feature>
<dbReference type="GO" id="GO:0005509">
    <property type="term" value="F:calcium ion binding"/>
    <property type="evidence" value="ECO:0007669"/>
    <property type="project" value="InterPro"/>
</dbReference>
<dbReference type="EMBL" id="VCGU01000458">
    <property type="protein sequence ID" value="TRY63334.1"/>
    <property type="molecule type" value="Genomic_DNA"/>
</dbReference>
<sequence length="471" mass="53301">MNKTDSGSTLAFSGLPKPFLEAMAKLFDMLDENGDGWIQYSDVARRWHPCHAKLNQNLPKNILENLKKVTTERGFLSFERFCAGLKIAILRHEAERNRLIKSTDLQRSEQSDLSHQQDIENANIRPKGSSSRHVRTNSSSSQHNSTGKSSDISDRSLPFSPINRTNSLPNLVDGFQPLRNHNQLSLAPSPVPSEPWTLPNHAHYGPPKPPRDPQRISSTSLNEVGRNVEPSKSLAEKKRKGPHRRRDGHQRRHTLNGGAELSMANRINQWEEERLIVKEGLTIIQNVAEVYNNRLEKVQDKLEGVMELKTVASPHSKEAFEERQMFELQNLKDLNIRLQQMMERPITPVHMKSQSQTYSMTPSTLVQNEMVGALATAEARIAQMERQIQRLKEQNKELTKEVGAKSNSITNLERDKSVLIRQLFQARAPATLRPSTTAQISQNVQFLTRKSSVTSTGSSQQFGDDDESTIM</sequence>
<evidence type="ECO:0000256" key="1">
    <source>
        <dbReference type="ARBA" id="ARBA00022837"/>
    </source>
</evidence>
<dbReference type="OrthoDB" id="10035013at2759"/>
<dbReference type="OMA" id="WQLNLMA"/>
<evidence type="ECO:0000259" key="4">
    <source>
        <dbReference type="PROSITE" id="PS50222"/>
    </source>
</evidence>
<proteinExistence type="predicted"/>
<dbReference type="InterPro" id="IPR002048">
    <property type="entry name" value="EF_hand_dom"/>
</dbReference>
<evidence type="ECO:0000313" key="6">
    <source>
        <dbReference type="Proteomes" id="UP000318571"/>
    </source>
</evidence>
<dbReference type="Pfam" id="PF25825">
    <property type="entry name" value="SAPC2_N"/>
    <property type="match status" value="1"/>
</dbReference>
<reference evidence="5 6" key="1">
    <citation type="journal article" date="2018" name="Nat. Ecol. Evol.">
        <title>Genomic signatures of mitonuclear coevolution across populations of Tigriopus californicus.</title>
        <authorList>
            <person name="Barreto F.S."/>
            <person name="Watson E.T."/>
            <person name="Lima T.G."/>
            <person name="Willett C.S."/>
            <person name="Edmands S."/>
            <person name="Li W."/>
            <person name="Burton R.S."/>
        </authorList>
    </citation>
    <scope>NUCLEOTIDE SEQUENCE [LARGE SCALE GENOMIC DNA]</scope>
    <source>
        <strain evidence="5 6">San Diego</strain>
    </source>
</reference>
<dbReference type="InterPro" id="IPR057953">
    <property type="entry name" value="SAPC2_N"/>
</dbReference>
<name>A0A553ND06_TIGCA</name>
<accession>A0A553ND06</accession>
<comment type="caution">
    <text evidence="5">The sequence shown here is derived from an EMBL/GenBank/DDBJ whole genome shotgun (WGS) entry which is preliminary data.</text>
</comment>
<gene>
    <name evidence="5" type="ORF">TCAL_02623</name>
</gene>
<evidence type="ECO:0000256" key="3">
    <source>
        <dbReference type="SAM" id="MobiDB-lite"/>
    </source>
</evidence>
<evidence type="ECO:0000256" key="2">
    <source>
        <dbReference type="SAM" id="Coils"/>
    </source>
</evidence>
<feature type="compositionally biased region" description="Polar residues" evidence="3">
    <location>
        <begin position="448"/>
        <end position="462"/>
    </location>
</feature>
<dbReference type="PANTHER" id="PTHR14907:SF2">
    <property type="entry name" value="SUPPRESSOR APC DOMAIN-CONTAINING PROTEIN 2"/>
    <property type="match status" value="1"/>
</dbReference>
<dbReference type="SUPFAM" id="SSF47473">
    <property type="entry name" value="EF-hand"/>
    <property type="match status" value="1"/>
</dbReference>
<evidence type="ECO:0000313" key="5">
    <source>
        <dbReference type="EMBL" id="TRY63334.1"/>
    </source>
</evidence>
<feature type="compositionally biased region" description="Basic residues" evidence="3">
    <location>
        <begin position="237"/>
        <end position="254"/>
    </location>
</feature>
<dbReference type="PROSITE" id="PS00018">
    <property type="entry name" value="EF_HAND_1"/>
    <property type="match status" value="1"/>
</dbReference>
<keyword evidence="1" id="KW-0106">Calcium</keyword>
<protein>
    <recommendedName>
        <fullName evidence="4">EF-hand domain-containing protein</fullName>
    </recommendedName>
</protein>